<evidence type="ECO:0000256" key="5">
    <source>
        <dbReference type="ARBA" id="ARBA00022840"/>
    </source>
</evidence>
<comment type="caution">
    <text evidence="7">The sequence shown here is derived from an EMBL/GenBank/DDBJ whole genome shotgun (WGS) entry which is preliminary data.</text>
</comment>
<keyword evidence="3" id="KW-0547">Nucleotide-binding</keyword>
<evidence type="ECO:0000256" key="1">
    <source>
        <dbReference type="ARBA" id="ARBA00022527"/>
    </source>
</evidence>
<dbReference type="Gene3D" id="1.10.510.10">
    <property type="entry name" value="Transferase(Phosphotransferase) domain 1"/>
    <property type="match status" value="1"/>
</dbReference>
<sequence>MNPKISDFGMAKLFRKDLCEANTSRIVGTYGYVPPEYVKNGIYSMKYDVYNFGVFLLQIIAAKGPNVTMVQTKTCTSWTM</sequence>
<reference evidence="7" key="1">
    <citation type="submission" date="2022-08" db="EMBL/GenBank/DDBJ databases">
        <authorList>
            <person name="Gutierrez-Valencia J."/>
        </authorList>
    </citation>
    <scope>NUCLEOTIDE SEQUENCE</scope>
</reference>
<keyword evidence="2" id="KW-0808">Transferase</keyword>
<dbReference type="Proteomes" id="UP001154282">
    <property type="component" value="Unassembled WGS sequence"/>
</dbReference>
<dbReference type="InterPro" id="IPR011009">
    <property type="entry name" value="Kinase-like_dom_sf"/>
</dbReference>
<protein>
    <recommendedName>
        <fullName evidence="6">Protein kinase domain-containing protein</fullName>
    </recommendedName>
</protein>
<dbReference type="PANTHER" id="PTHR27002">
    <property type="entry name" value="RECEPTOR-LIKE SERINE/THREONINE-PROTEIN KINASE SD1-8"/>
    <property type="match status" value="1"/>
</dbReference>
<name>A0AAV0HVQ1_9ROSI</name>
<dbReference type="PROSITE" id="PS50011">
    <property type="entry name" value="PROTEIN_KINASE_DOM"/>
    <property type="match status" value="1"/>
</dbReference>
<keyword evidence="5" id="KW-0067">ATP-binding</keyword>
<dbReference type="InterPro" id="IPR000719">
    <property type="entry name" value="Prot_kinase_dom"/>
</dbReference>
<keyword evidence="4" id="KW-0418">Kinase</keyword>
<accession>A0AAV0HVQ1</accession>
<dbReference type="EMBL" id="CAMGYJ010000003">
    <property type="protein sequence ID" value="CAI0388658.1"/>
    <property type="molecule type" value="Genomic_DNA"/>
</dbReference>
<evidence type="ECO:0000256" key="4">
    <source>
        <dbReference type="ARBA" id="ARBA00022777"/>
    </source>
</evidence>
<dbReference type="AlphaFoldDB" id="A0AAV0HVQ1"/>
<gene>
    <name evidence="7" type="ORF">LITE_LOCUS5911</name>
</gene>
<feature type="domain" description="Protein kinase" evidence="6">
    <location>
        <begin position="1"/>
        <end position="80"/>
    </location>
</feature>
<proteinExistence type="predicted"/>
<organism evidence="7 8">
    <name type="scientific">Linum tenue</name>
    <dbReference type="NCBI Taxonomy" id="586396"/>
    <lineage>
        <taxon>Eukaryota</taxon>
        <taxon>Viridiplantae</taxon>
        <taxon>Streptophyta</taxon>
        <taxon>Embryophyta</taxon>
        <taxon>Tracheophyta</taxon>
        <taxon>Spermatophyta</taxon>
        <taxon>Magnoliopsida</taxon>
        <taxon>eudicotyledons</taxon>
        <taxon>Gunneridae</taxon>
        <taxon>Pentapetalae</taxon>
        <taxon>rosids</taxon>
        <taxon>fabids</taxon>
        <taxon>Malpighiales</taxon>
        <taxon>Linaceae</taxon>
        <taxon>Linum</taxon>
    </lineage>
</organism>
<evidence type="ECO:0000313" key="8">
    <source>
        <dbReference type="Proteomes" id="UP001154282"/>
    </source>
</evidence>
<dbReference type="GO" id="GO:0005886">
    <property type="term" value="C:plasma membrane"/>
    <property type="evidence" value="ECO:0007669"/>
    <property type="project" value="TreeGrafter"/>
</dbReference>
<dbReference type="GO" id="GO:0004674">
    <property type="term" value="F:protein serine/threonine kinase activity"/>
    <property type="evidence" value="ECO:0007669"/>
    <property type="project" value="UniProtKB-KW"/>
</dbReference>
<dbReference type="PANTHER" id="PTHR27002:SF851">
    <property type="entry name" value="G-TYPE LECTIN S-RECEPTOR-LIKE SERINE_THREONINE-PROTEIN KINASE SD1-1"/>
    <property type="match status" value="1"/>
</dbReference>
<evidence type="ECO:0000259" key="6">
    <source>
        <dbReference type="PROSITE" id="PS50011"/>
    </source>
</evidence>
<keyword evidence="1" id="KW-0723">Serine/threonine-protein kinase</keyword>
<dbReference type="SUPFAM" id="SSF56112">
    <property type="entry name" value="Protein kinase-like (PK-like)"/>
    <property type="match status" value="1"/>
</dbReference>
<evidence type="ECO:0000256" key="2">
    <source>
        <dbReference type="ARBA" id="ARBA00022679"/>
    </source>
</evidence>
<dbReference type="Pfam" id="PF00069">
    <property type="entry name" value="Pkinase"/>
    <property type="match status" value="1"/>
</dbReference>
<evidence type="ECO:0000313" key="7">
    <source>
        <dbReference type="EMBL" id="CAI0388658.1"/>
    </source>
</evidence>
<keyword evidence="8" id="KW-1185">Reference proteome</keyword>
<dbReference type="GO" id="GO:0005524">
    <property type="term" value="F:ATP binding"/>
    <property type="evidence" value="ECO:0007669"/>
    <property type="project" value="UniProtKB-KW"/>
</dbReference>
<evidence type="ECO:0000256" key="3">
    <source>
        <dbReference type="ARBA" id="ARBA00022741"/>
    </source>
</evidence>